<dbReference type="InterPro" id="IPR043593">
    <property type="entry name" value="ASAP"/>
</dbReference>
<dbReference type="PANTHER" id="PTHR45854">
    <property type="entry name" value="ASAP FAMILY MEMBER"/>
    <property type="match status" value="1"/>
</dbReference>
<sequence>MPDQISVSEFLSETTEDYNSPTTSSFTTRMQSCRNTVNVLEEALDQDRTSLQKVKKSVKAIYSSGQDHVQYEENYAQALDKFGSNFISRDNPDLGTPFVKFSSLTKELSALLKNLLELLSKAVATKAAGRIKPFTVHSKDLAEREGDHLLGPGDGCTCGVSAPGPGTIELGLGLLLLLDQFRPPIKCGAYSLPATVPAGGWCLCPPVYLWLW</sequence>
<gene>
    <name evidence="1" type="ORF">CHARACLAT_008623</name>
</gene>
<reference evidence="1 2" key="1">
    <citation type="submission" date="2021-06" db="EMBL/GenBank/DDBJ databases">
        <authorList>
            <person name="Palmer J.M."/>
        </authorList>
    </citation>
    <scope>NUCLEOTIDE SEQUENCE [LARGE SCALE GENOMIC DNA]</scope>
    <source>
        <strain evidence="1 2">CL_MEX2019</strain>
        <tissue evidence="1">Muscle</tissue>
    </source>
</reference>
<dbReference type="Gene3D" id="1.20.1270.60">
    <property type="entry name" value="Arfaptin homology (AH) domain/BAR domain"/>
    <property type="match status" value="1"/>
</dbReference>
<dbReference type="InterPro" id="IPR027267">
    <property type="entry name" value="AH/BAR_dom_sf"/>
</dbReference>
<comment type="caution">
    <text evidence="1">The sequence shown here is derived from an EMBL/GenBank/DDBJ whole genome shotgun (WGS) entry which is preliminary data.</text>
</comment>
<accession>A0ABU7E865</accession>
<dbReference type="Proteomes" id="UP001352852">
    <property type="component" value="Unassembled WGS sequence"/>
</dbReference>
<dbReference type="EMBL" id="JAHUTJ010049690">
    <property type="protein sequence ID" value="MED6283428.1"/>
    <property type="molecule type" value="Genomic_DNA"/>
</dbReference>
<proteinExistence type="predicted"/>
<name>A0ABU7E865_9TELE</name>
<dbReference type="SUPFAM" id="SSF103657">
    <property type="entry name" value="BAR/IMD domain-like"/>
    <property type="match status" value="1"/>
</dbReference>
<keyword evidence="2" id="KW-1185">Reference proteome</keyword>
<organism evidence="1 2">
    <name type="scientific">Characodon lateralis</name>
    <dbReference type="NCBI Taxonomy" id="208331"/>
    <lineage>
        <taxon>Eukaryota</taxon>
        <taxon>Metazoa</taxon>
        <taxon>Chordata</taxon>
        <taxon>Craniata</taxon>
        <taxon>Vertebrata</taxon>
        <taxon>Euteleostomi</taxon>
        <taxon>Actinopterygii</taxon>
        <taxon>Neopterygii</taxon>
        <taxon>Teleostei</taxon>
        <taxon>Neoteleostei</taxon>
        <taxon>Acanthomorphata</taxon>
        <taxon>Ovalentaria</taxon>
        <taxon>Atherinomorphae</taxon>
        <taxon>Cyprinodontiformes</taxon>
        <taxon>Goodeidae</taxon>
        <taxon>Characodon</taxon>
    </lineage>
</organism>
<evidence type="ECO:0000313" key="2">
    <source>
        <dbReference type="Proteomes" id="UP001352852"/>
    </source>
</evidence>
<dbReference type="PANTHER" id="PTHR45854:SF2">
    <property type="entry name" value="ARF-GAP WITH SH3 DOMAIN, ANK REPEAT AND PH DOMAIN-CONTAINING PROTEIN 1"/>
    <property type="match status" value="1"/>
</dbReference>
<evidence type="ECO:0000313" key="1">
    <source>
        <dbReference type="EMBL" id="MED6283428.1"/>
    </source>
</evidence>
<protein>
    <submittedName>
        <fullName evidence="1">Uncharacterized protein</fullName>
    </submittedName>
</protein>